<dbReference type="PRINTS" id="PR00081">
    <property type="entry name" value="GDHRDH"/>
</dbReference>
<dbReference type="AlphaFoldDB" id="A0A7R9PW71"/>
<dbReference type="Proteomes" id="UP000759131">
    <property type="component" value="Unassembled WGS sequence"/>
</dbReference>
<protein>
    <submittedName>
        <fullName evidence="1">Uncharacterized protein</fullName>
    </submittedName>
</protein>
<dbReference type="SUPFAM" id="SSF51735">
    <property type="entry name" value="NAD(P)-binding Rossmann-fold domains"/>
    <property type="match status" value="1"/>
</dbReference>
<proteinExistence type="predicted"/>
<dbReference type="InterPro" id="IPR002347">
    <property type="entry name" value="SDR_fam"/>
</dbReference>
<dbReference type="EMBL" id="CAJPIZ010001178">
    <property type="protein sequence ID" value="CAG2103012.1"/>
    <property type="molecule type" value="Genomic_DNA"/>
</dbReference>
<gene>
    <name evidence="1" type="ORF">OSB1V03_LOCUS3045</name>
</gene>
<sequence length="288" mass="31142">METRLKYAGKVVLITGVSVTDTTSIGAKTAIEFAKAGALLAIACDQLLTTTGQSLAPLAAKCLAVSGPQRLTPLLIGADIRSEVDCFRTVESTVRELGRLDVLVNNTDTYWGSTPTGAAPPVINHPDFVQNYHNVMQANLNSFVYLTHYALKYLMITNGCVVNNASITSIVSSTVNPPDCMAKSALNVFTRYMAGQLRALGVRINSINPGGSQTNVHLYTSPDALANTYTHWRNVINTSDQCQDIARAVLYLASGEACQVTGLNFVANCLCSKCFSDELRAFYHLHRK</sequence>
<dbReference type="PANTHER" id="PTHR43975:SF2">
    <property type="entry name" value="EG:BACR7A4.14 PROTEIN-RELATED"/>
    <property type="match status" value="1"/>
</dbReference>
<reference evidence="1" key="1">
    <citation type="submission" date="2020-11" db="EMBL/GenBank/DDBJ databases">
        <authorList>
            <person name="Tran Van P."/>
        </authorList>
    </citation>
    <scope>NUCLEOTIDE SEQUENCE</scope>
</reference>
<dbReference type="EMBL" id="OC855753">
    <property type="protein sequence ID" value="CAD7622582.1"/>
    <property type="molecule type" value="Genomic_DNA"/>
</dbReference>
<evidence type="ECO:0000313" key="1">
    <source>
        <dbReference type="EMBL" id="CAD7622582.1"/>
    </source>
</evidence>
<dbReference type="Pfam" id="PF13561">
    <property type="entry name" value="adh_short_C2"/>
    <property type="match status" value="1"/>
</dbReference>
<dbReference type="PANTHER" id="PTHR43975">
    <property type="entry name" value="ZGC:101858"/>
    <property type="match status" value="1"/>
</dbReference>
<organism evidence="1">
    <name type="scientific">Medioppia subpectinata</name>
    <dbReference type="NCBI Taxonomy" id="1979941"/>
    <lineage>
        <taxon>Eukaryota</taxon>
        <taxon>Metazoa</taxon>
        <taxon>Ecdysozoa</taxon>
        <taxon>Arthropoda</taxon>
        <taxon>Chelicerata</taxon>
        <taxon>Arachnida</taxon>
        <taxon>Acari</taxon>
        <taxon>Acariformes</taxon>
        <taxon>Sarcoptiformes</taxon>
        <taxon>Oribatida</taxon>
        <taxon>Brachypylina</taxon>
        <taxon>Oppioidea</taxon>
        <taxon>Oppiidae</taxon>
        <taxon>Medioppia</taxon>
    </lineage>
</organism>
<name>A0A7R9PW71_9ACAR</name>
<dbReference type="OrthoDB" id="2102561at2759"/>
<dbReference type="InterPro" id="IPR036291">
    <property type="entry name" value="NAD(P)-bd_dom_sf"/>
</dbReference>
<dbReference type="Gene3D" id="3.40.50.720">
    <property type="entry name" value="NAD(P)-binding Rossmann-like Domain"/>
    <property type="match status" value="1"/>
</dbReference>
<accession>A0A7R9PW71</accession>
<keyword evidence="2" id="KW-1185">Reference proteome</keyword>
<evidence type="ECO:0000313" key="2">
    <source>
        <dbReference type="Proteomes" id="UP000759131"/>
    </source>
</evidence>